<comment type="caution">
    <text evidence="2">The sequence shown here is derived from an EMBL/GenBank/DDBJ whole genome shotgun (WGS) entry which is preliminary data.</text>
</comment>
<protein>
    <submittedName>
        <fullName evidence="2">Uncharacterized protein</fullName>
    </submittedName>
</protein>
<keyword evidence="3" id="KW-1185">Reference proteome</keyword>
<dbReference type="PANTHER" id="PTHR23032:SF2">
    <property type="entry name" value="ENDOSOMAL TARGETING BRO1-LIKE DOMAIN-CONTAINING PROTEIN"/>
    <property type="match status" value="1"/>
</dbReference>
<dbReference type="PANTHER" id="PTHR23032">
    <property type="entry name" value="BRO1 DOMAIN-CONTAINING PROTEIN BROX"/>
    <property type="match status" value="1"/>
</dbReference>
<evidence type="ECO:0000256" key="1">
    <source>
        <dbReference type="SAM" id="Phobius"/>
    </source>
</evidence>
<accession>A0A7J7N3G0</accession>
<evidence type="ECO:0000313" key="3">
    <source>
        <dbReference type="Proteomes" id="UP000541444"/>
    </source>
</evidence>
<sequence length="122" mass="13748">MTITQIEEHKGAELQLGLAIENQTATLSIERRLAYEQISYFAQVSLKALIGLGFHMAILPSKHESCIENSWFKVLSELHMMAILLFLEASSLLVLKNLMDASKRNVSEDCKKDFIDPLLKPS</sequence>
<gene>
    <name evidence="2" type="ORF">GIB67_033166</name>
</gene>
<feature type="transmembrane region" description="Helical" evidence="1">
    <location>
        <begin position="38"/>
        <end position="58"/>
    </location>
</feature>
<dbReference type="Proteomes" id="UP000541444">
    <property type="component" value="Unassembled WGS sequence"/>
</dbReference>
<keyword evidence="1" id="KW-1133">Transmembrane helix</keyword>
<dbReference type="EMBL" id="JACGCM010001113">
    <property type="protein sequence ID" value="KAF6161673.1"/>
    <property type="molecule type" value="Genomic_DNA"/>
</dbReference>
<evidence type="ECO:0000313" key="2">
    <source>
        <dbReference type="EMBL" id="KAF6161673.1"/>
    </source>
</evidence>
<organism evidence="2 3">
    <name type="scientific">Kingdonia uniflora</name>
    <dbReference type="NCBI Taxonomy" id="39325"/>
    <lineage>
        <taxon>Eukaryota</taxon>
        <taxon>Viridiplantae</taxon>
        <taxon>Streptophyta</taxon>
        <taxon>Embryophyta</taxon>
        <taxon>Tracheophyta</taxon>
        <taxon>Spermatophyta</taxon>
        <taxon>Magnoliopsida</taxon>
        <taxon>Ranunculales</taxon>
        <taxon>Circaeasteraceae</taxon>
        <taxon>Kingdonia</taxon>
    </lineage>
</organism>
<dbReference type="AlphaFoldDB" id="A0A7J7N3G0"/>
<keyword evidence="1" id="KW-0472">Membrane</keyword>
<proteinExistence type="predicted"/>
<feature type="non-terminal residue" evidence="2">
    <location>
        <position position="1"/>
    </location>
</feature>
<feature type="transmembrane region" description="Helical" evidence="1">
    <location>
        <begin position="78"/>
        <end position="95"/>
    </location>
</feature>
<reference evidence="2 3" key="1">
    <citation type="journal article" date="2020" name="IScience">
        <title>Genome Sequencing of the Endangered Kingdonia uniflora (Circaeasteraceae, Ranunculales) Reveals Potential Mechanisms of Evolutionary Specialization.</title>
        <authorList>
            <person name="Sun Y."/>
            <person name="Deng T."/>
            <person name="Zhang A."/>
            <person name="Moore M.J."/>
            <person name="Landis J.B."/>
            <person name="Lin N."/>
            <person name="Zhang H."/>
            <person name="Zhang X."/>
            <person name="Huang J."/>
            <person name="Zhang X."/>
            <person name="Sun H."/>
            <person name="Wang H."/>
        </authorList>
    </citation>
    <scope>NUCLEOTIDE SEQUENCE [LARGE SCALE GENOMIC DNA]</scope>
    <source>
        <strain evidence="2">TB1705</strain>
        <tissue evidence="2">Leaf</tissue>
    </source>
</reference>
<keyword evidence="1" id="KW-0812">Transmembrane</keyword>
<name>A0A7J7N3G0_9MAGN</name>
<dbReference type="InterPro" id="IPR038898">
    <property type="entry name" value="BROX"/>
</dbReference>